<dbReference type="EMBL" id="LR796931">
    <property type="protein sequence ID" value="CAB4176054.1"/>
    <property type="molecule type" value="Genomic_DNA"/>
</dbReference>
<evidence type="ECO:0000313" key="2">
    <source>
        <dbReference type="EMBL" id="CAB4176054.1"/>
    </source>
</evidence>
<name>A0A6J5R2D5_9CAUD</name>
<reference evidence="3" key="1">
    <citation type="submission" date="2020-05" db="EMBL/GenBank/DDBJ databases">
        <authorList>
            <person name="Chiriac C."/>
            <person name="Salcher M."/>
            <person name="Ghai R."/>
            <person name="Kavagutti S V."/>
        </authorList>
    </citation>
    <scope>NUCLEOTIDE SEQUENCE</scope>
</reference>
<dbReference type="EMBL" id="LR796453">
    <property type="protein sequence ID" value="CAB4145894.1"/>
    <property type="molecule type" value="Genomic_DNA"/>
</dbReference>
<proteinExistence type="predicted"/>
<dbReference type="EMBL" id="LR797535">
    <property type="protein sequence ID" value="CAB4223431.1"/>
    <property type="molecule type" value="Genomic_DNA"/>
</dbReference>
<dbReference type="EMBL" id="LR798290">
    <property type="protein sequence ID" value="CAB5220515.1"/>
    <property type="molecule type" value="Genomic_DNA"/>
</dbReference>
<protein>
    <submittedName>
        <fullName evidence="3">Uncharacterized protein</fullName>
    </submittedName>
</protein>
<evidence type="ECO:0000313" key="5">
    <source>
        <dbReference type="EMBL" id="CAB5220515.1"/>
    </source>
</evidence>
<dbReference type="EMBL" id="LR797169">
    <property type="protein sequence ID" value="CAB4191069.1"/>
    <property type="molecule type" value="Genomic_DNA"/>
</dbReference>
<evidence type="ECO:0000313" key="4">
    <source>
        <dbReference type="EMBL" id="CAB4223431.1"/>
    </source>
</evidence>
<evidence type="ECO:0000313" key="3">
    <source>
        <dbReference type="EMBL" id="CAB4191069.1"/>
    </source>
</evidence>
<gene>
    <name evidence="3" type="ORF">UFOVP1219_23</name>
    <name evidence="4" type="ORF">UFOVP1671_72</name>
    <name evidence="5" type="ORF">UFOVP358_35</name>
    <name evidence="1" type="ORF">UFOVP476_69</name>
    <name evidence="2" type="ORF">UFOVP986_6</name>
</gene>
<sequence>MSKKRTVAKDLLAARIIHALRLPGEDCTDGECLDVIFEILRQEGYDLDSTPACEDCQDKIDFDETGGHIYPDGSVLCPQCDEVEV</sequence>
<organism evidence="3">
    <name type="scientific">uncultured Caudovirales phage</name>
    <dbReference type="NCBI Taxonomy" id="2100421"/>
    <lineage>
        <taxon>Viruses</taxon>
        <taxon>Duplodnaviria</taxon>
        <taxon>Heunggongvirae</taxon>
        <taxon>Uroviricota</taxon>
        <taxon>Caudoviricetes</taxon>
        <taxon>Peduoviridae</taxon>
        <taxon>Maltschvirus</taxon>
        <taxon>Maltschvirus maltsch</taxon>
    </lineage>
</organism>
<evidence type="ECO:0000313" key="1">
    <source>
        <dbReference type="EMBL" id="CAB4145894.1"/>
    </source>
</evidence>
<accession>A0A6J5R2D5</accession>